<dbReference type="EMBL" id="PDUD01000004">
    <property type="protein sequence ID" value="PHN07865.1"/>
    <property type="molecule type" value="Genomic_DNA"/>
</dbReference>
<dbReference type="PROSITE" id="PS51257">
    <property type="entry name" value="PROKAR_LIPOPROTEIN"/>
    <property type="match status" value="1"/>
</dbReference>
<dbReference type="RefSeq" id="WP_099148654.1">
    <property type="nucleotide sequence ID" value="NZ_PDUD01000004.1"/>
</dbReference>
<dbReference type="AlphaFoldDB" id="A0A2D0NHA6"/>
<evidence type="ECO:0000313" key="2">
    <source>
        <dbReference type="EMBL" id="PHN07865.1"/>
    </source>
</evidence>
<feature type="signal peptide" evidence="1">
    <location>
        <begin position="1"/>
        <end position="21"/>
    </location>
</feature>
<evidence type="ECO:0000313" key="3">
    <source>
        <dbReference type="Proteomes" id="UP000223913"/>
    </source>
</evidence>
<name>A0A2D0NHA6_FLAN2</name>
<keyword evidence="3" id="KW-1185">Reference proteome</keyword>
<feature type="chain" id="PRO_5012203669" description="Transporter" evidence="1">
    <location>
        <begin position="22"/>
        <end position="381"/>
    </location>
</feature>
<comment type="caution">
    <text evidence="2">The sequence shown here is derived from an EMBL/GenBank/DDBJ whole genome shotgun (WGS) entry which is preliminary data.</text>
</comment>
<evidence type="ECO:0000256" key="1">
    <source>
        <dbReference type="SAM" id="SignalP"/>
    </source>
</evidence>
<sequence>MRKIKLLFFILISLSCGQLVMGQGCVAIRGGSSCGTNLGGGANLMQGEFLLGAGFRYFESFRHFRGFEEEHNRIEDGTQVINDSYFLDLSLTYGITDRLYANAILPFVNHKRSSMYEHGGNPPNGLGERHTTTSSGLSDMRLGLGYWLFDPAKSHGFNYAVGLGVKLPTGKYDYTDTFYNQGENRDEDREVVVDQSIQPGDGGTGITLDVQGYQTLSPSFLLVTNFFYLFNYQETNGVLTRNGRSEFSCPDQFAAQIGTYYNTGLGGLSAYLGGRLEGVPANDLIGGSSGYRRPGYVVSVEPGLNFGTPRLAFNLSVPIALVRDRIQSYEDKVRTVERGTYTHGDAAFADYLINFSVSYRLGGGKHDMPENQSPLWIDFNN</sequence>
<dbReference type="OrthoDB" id="735059at2"/>
<dbReference type="Pfam" id="PF13557">
    <property type="entry name" value="Phenol_MetA_deg"/>
    <property type="match status" value="1"/>
</dbReference>
<dbReference type="Proteomes" id="UP000223913">
    <property type="component" value="Unassembled WGS sequence"/>
</dbReference>
<evidence type="ECO:0008006" key="4">
    <source>
        <dbReference type="Google" id="ProtNLM"/>
    </source>
</evidence>
<proteinExistence type="predicted"/>
<organism evidence="2 3">
    <name type="scientific">Flavilitoribacter nigricans (strain ATCC 23147 / DSM 23189 / NBRC 102662 / NCIMB 1420 / SS-2)</name>
    <name type="common">Lewinella nigricans</name>
    <dbReference type="NCBI Taxonomy" id="1122177"/>
    <lineage>
        <taxon>Bacteria</taxon>
        <taxon>Pseudomonadati</taxon>
        <taxon>Bacteroidota</taxon>
        <taxon>Saprospiria</taxon>
        <taxon>Saprospirales</taxon>
        <taxon>Lewinellaceae</taxon>
        <taxon>Flavilitoribacter</taxon>
    </lineage>
</organism>
<protein>
    <recommendedName>
        <fullName evidence="4">Transporter</fullName>
    </recommendedName>
</protein>
<gene>
    <name evidence="2" type="ORF">CRP01_03695</name>
</gene>
<reference evidence="2 3" key="1">
    <citation type="submission" date="2017-10" db="EMBL/GenBank/DDBJ databases">
        <title>The draft genome sequence of Lewinella nigricans NBRC 102662.</title>
        <authorList>
            <person name="Wang K."/>
        </authorList>
    </citation>
    <scope>NUCLEOTIDE SEQUENCE [LARGE SCALE GENOMIC DNA]</scope>
    <source>
        <strain evidence="2 3">NBRC 102662</strain>
    </source>
</reference>
<accession>A0A2D0NHA6</accession>
<dbReference type="InterPro" id="IPR025737">
    <property type="entry name" value="FApF"/>
</dbReference>
<keyword evidence="1" id="KW-0732">Signal</keyword>